<comment type="subcellular location">
    <subcellularLocation>
        <location evidence="1">Periplasm</location>
    </subcellularLocation>
</comment>
<comment type="caution">
    <text evidence="6">The sequence shown here is derived from an EMBL/GenBank/DDBJ whole genome shotgun (WGS) entry which is preliminary data.</text>
</comment>
<dbReference type="PIRSF" id="PIRSF002741">
    <property type="entry name" value="MppA"/>
    <property type="match status" value="1"/>
</dbReference>
<dbReference type="Gene3D" id="3.10.105.10">
    <property type="entry name" value="Dipeptide-binding Protein, Domain 3"/>
    <property type="match status" value="1"/>
</dbReference>
<dbReference type="Gene3D" id="3.40.190.10">
    <property type="entry name" value="Periplasmic binding protein-like II"/>
    <property type="match status" value="1"/>
</dbReference>
<organism evidence="6 7">
    <name type="scientific">Meridianimarinicoccus roseus</name>
    <dbReference type="NCBI Taxonomy" id="2072018"/>
    <lineage>
        <taxon>Bacteria</taxon>
        <taxon>Pseudomonadati</taxon>
        <taxon>Pseudomonadota</taxon>
        <taxon>Alphaproteobacteria</taxon>
        <taxon>Rhodobacterales</taxon>
        <taxon>Paracoccaceae</taxon>
        <taxon>Meridianimarinicoccus</taxon>
    </lineage>
</organism>
<dbReference type="AlphaFoldDB" id="A0A2V2LI54"/>
<name>A0A2V2LI54_9RHOB</name>
<evidence type="ECO:0000256" key="2">
    <source>
        <dbReference type="ARBA" id="ARBA00005695"/>
    </source>
</evidence>
<evidence type="ECO:0000256" key="4">
    <source>
        <dbReference type="SAM" id="SignalP"/>
    </source>
</evidence>
<dbReference type="PANTHER" id="PTHR30290">
    <property type="entry name" value="PERIPLASMIC BINDING COMPONENT OF ABC TRANSPORTER"/>
    <property type="match status" value="1"/>
</dbReference>
<keyword evidence="3 4" id="KW-0732">Signal</keyword>
<dbReference type="InterPro" id="IPR030678">
    <property type="entry name" value="Peptide/Ni-bd"/>
</dbReference>
<feature type="domain" description="Solute-binding protein family 5" evidence="5">
    <location>
        <begin position="73"/>
        <end position="425"/>
    </location>
</feature>
<dbReference type="GO" id="GO:0030288">
    <property type="term" value="C:outer membrane-bounded periplasmic space"/>
    <property type="evidence" value="ECO:0007669"/>
    <property type="project" value="UniProtKB-ARBA"/>
</dbReference>
<proteinExistence type="inferred from homology"/>
<dbReference type="EMBL" id="QGKU01000041">
    <property type="protein sequence ID" value="PWR02089.1"/>
    <property type="molecule type" value="Genomic_DNA"/>
</dbReference>
<evidence type="ECO:0000313" key="6">
    <source>
        <dbReference type="EMBL" id="PWR02089.1"/>
    </source>
</evidence>
<dbReference type="Proteomes" id="UP000245680">
    <property type="component" value="Unassembled WGS sequence"/>
</dbReference>
<feature type="chain" id="PRO_5015979082" description="Solute-binding protein family 5 domain-containing protein" evidence="4">
    <location>
        <begin position="26"/>
        <end position="503"/>
    </location>
</feature>
<dbReference type="GO" id="GO:0043190">
    <property type="term" value="C:ATP-binding cassette (ABC) transporter complex"/>
    <property type="evidence" value="ECO:0007669"/>
    <property type="project" value="InterPro"/>
</dbReference>
<dbReference type="SUPFAM" id="SSF53850">
    <property type="entry name" value="Periplasmic binding protein-like II"/>
    <property type="match status" value="1"/>
</dbReference>
<dbReference type="GO" id="GO:0015833">
    <property type="term" value="P:peptide transport"/>
    <property type="evidence" value="ECO:0007669"/>
    <property type="project" value="TreeGrafter"/>
</dbReference>
<dbReference type="Pfam" id="PF00496">
    <property type="entry name" value="SBP_bac_5"/>
    <property type="match status" value="1"/>
</dbReference>
<accession>A0A2V2LI54</accession>
<comment type="similarity">
    <text evidence="2">Belongs to the bacterial solute-binding protein 5 family.</text>
</comment>
<keyword evidence="7" id="KW-1185">Reference proteome</keyword>
<dbReference type="PANTHER" id="PTHR30290:SF38">
    <property type="entry name" value="D,D-DIPEPTIDE-BINDING PERIPLASMIC PROTEIN DDPA-RELATED"/>
    <property type="match status" value="1"/>
</dbReference>
<evidence type="ECO:0000259" key="5">
    <source>
        <dbReference type="Pfam" id="PF00496"/>
    </source>
</evidence>
<dbReference type="InterPro" id="IPR000914">
    <property type="entry name" value="SBP_5_dom"/>
</dbReference>
<gene>
    <name evidence="6" type="ORF">DKT77_13470</name>
</gene>
<dbReference type="GO" id="GO:1904680">
    <property type="term" value="F:peptide transmembrane transporter activity"/>
    <property type="evidence" value="ECO:0007669"/>
    <property type="project" value="TreeGrafter"/>
</dbReference>
<reference evidence="6 7" key="1">
    <citation type="submission" date="2018-05" db="EMBL/GenBank/DDBJ databases">
        <title>Rhodobacteraceae gen. nov., sp. nov. isolated from sea water.</title>
        <authorList>
            <person name="Ren Y."/>
        </authorList>
    </citation>
    <scope>NUCLEOTIDE SEQUENCE [LARGE SCALE GENOMIC DNA]</scope>
    <source>
        <strain evidence="6 7">TG-679</strain>
    </source>
</reference>
<evidence type="ECO:0000256" key="3">
    <source>
        <dbReference type="ARBA" id="ARBA00022729"/>
    </source>
</evidence>
<sequence length="503" mass="54349">MLQFRKTTAVLALMALTGFAPMASAQQAGGDLSIGVVSDPVTLDPHFMGSFFEIYAQYLIHEPLLTITPDLEIRPGMASVEIVDPTTYDFTLRDGLTFHDGTPLDAEAAKWNFDRMLDPAVGSPRGNDLGPVEAVEVTGPLTFRVSFSEPFAPFLSVMTNRAGLMVSPTAVQEMGDDFATSAVGAGPFKVVSWTKNSELKLEKFDGYWNDGQPLLDTVTLRPIPDETVRLANLQSGTIQLMDSIPAQNVAALRANDALTVHEAGGLGFNAFSLNVTQAPFDDPVVRRALQHAVDPDVAQRVVFFDTGSVSSGPIPPSHGWAHDPDFDPYDYDPEGAKAMLAEAGYADPIPFEITVINSPALIRMAEIIQAQASQAGFAPTIKQIDGASLIVVLRAKDFDMSWSPWSGRPDPDGNMFNYFTLDGPNNFPGYENAEVDGALRAARVTVDQAERAALYQQAQAQIAADAPMLFMHFDSTLQASSANFVFEQQPDGSFRLNGAGFTE</sequence>
<evidence type="ECO:0000313" key="7">
    <source>
        <dbReference type="Proteomes" id="UP000245680"/>
    </source>
</evidence>
<dbReference type="RefSeq" id="WP_109812213.1">
    <property type="nucleotide sequence ID" value="NZ_QGKU01000041.1"/>
</dbReference>
<dbReference type="OrthoDB" id="9803988at2"/>
<protein>
    <recommendedName>
        <fullName evidence="5">Solute-binding protein family 5 domain-containing protein</fullName>
    </recommendedName>
</protein>
<dbReference type="InterPro" id="IPR039424">
    <property type="entry name" value="SBP_5"/>
</dbReference>
<feature type="signal peptide" evidence="4">
    <location>
        <begin position="1"/>
        <end position="25"/>
    </location>
</feature>
<dbReference type="Gene3D" id="3.90.76.10">
    <property type="entry name" value="Dipeptide-binding Protein, Domain 1"/>
    <property type="match status" value="1"/>
</dbReference>
<evidence type="ECO:0000256" key="1">
    <source>
        <dbReference type="ARBA" id="ARBA00004418"/>
    </source>
</evidence>